<feature type="compositionally biased region" description="Basic and acidic residues" evidence="2">
    <location>
        <begin position="577"/>
        <end position="588"/>
    </location>
</feature>
<dbReference type="PANTHER" id="PTHR11977">
    <property type="entry name" value="VILLIN"/>
    <property type="match status" value="1"/>
</dbReference>
<protein>
    <recommendedName>
        <fullName evidence="3">DUF7904 domain-containing protein</fullName>
    </recommendedName>
</protein>
<feature type="region of interest" description="Disordered" evidence="2">
    <location>
        <begin position="704"/>
        <end position="741"/>
    </location>
</feature>
<evidence type="ECO:0000313" key="4">
    <source>
        <dbReference type="EMBL" id="OSX66716.1"/>
    </source>
</evidence>
<dbReference type="OrthoDB" id="6375767at2759"/>
<dbReference type="Proteomes" id="UP000194127">
    <property type="component" value="Unassembled WGS sequence"/>
</dbReference>
<evidence type="ECO:0000259" key="3">
    <source>
        <dbReference type="Pfam" id="PF25480"/>
    </source>
</evidence>
<dbReference type="InterPro" id="IPR007122">
    <property type="entry name" value="Villin/Gelsolin"/>
</dbReference>
<proteinExistence type="predicted"/>
<dbReference type="GO" id="GO:0051015">
    <property type="term" value="F:actin filament binding"/>
    <property type="evidence" value="ECO:0007669"/>
    <property type="project" value="InterPro"/>
</dbReference>
<feature type="compositionally biased region" description="Polar residues" evidence="2">
    <location>
        <begin position="649"/>
        <end position="661"/>
    </location>
</feature>
<dbReference type="SUPFAM" id="SSF55753">
    <property type="entry name" value="Actin depolymerizing proteins"/>
    <property type="match status" value="1"/>
</dbReference>
<feature type="region of interest" description="Disordered" evidence="2">
    <location>
        <begin position="1"/>
        <end position="25"/>
    </location>
</feature>
<sequence>MDRLSSAARRRTLDSPARPEAGLAEWTSKIKAMQKQVDDDEEAETRRLEQEIQASRLARMRRSAGYGSRAGSVDLYYLQLTANSDIVRALKNDEPDALASESPASTQDKAQNQEDALRKLMGERRISSPARTTAPAKPRTSNSSEPMSLAAFIGGRATGPRLTKHAPQQDAHDPTQFEQRTHVSIPHPIFGRGGVAMPGMAGRSPSSASSVAALEDRETPAAVSSHPTGRDRKFSTPSSVKSFVQKVESEALIAQKTGASQTSRQRTISTPTGTPVDRIVSSTPSREDYARPMSAASPRPAPLSSTTAYTPPLPSPSPVARQFTSSRSPPPLSPSASSSSKSSITTPSLARPIQPSPRLSLGPQLPSTSNPSPAFLKATPPKEPTPSISRLQGRGFVRSMVQATSQLTAASPSSPSLPERKDFGGKKVAPVLDRWQNNSTSSPAPSPPIISPKPVAMRKSRTTDSSADSPEFTPPRLVKSDYTGRSLRSVPSLPSIHYTGASSAPSASASDVGRDGRRTPGLGSSSTMLSYIKPIKTGDRPPTSAPPTPSRSRAASPEVDELGRRRRSKGRSKSRSKSRDTSRMREEIPTTGKSLSHLTKNRAKKPRKTKSAQAPSGSQDELHVHFASRAASLPDLVSTTKVTELVVSLPTSDDPSTSNKSAVVDKLPSPLEKKFDDDFSPVPPKSVPEKPPKLAELEMATTAVLAGGPKSPVMPPKSPVTPKEKRPTTPVRHARIPSTGNRATVMDVAQVFQESVIHQPALTPVSAEPLSVPQGDAIGPTAEQDQEDGGKLDVTSLVANWGTKNGAGRPDALPEKRKSSFERYSAIVMPPLVEEKTPVPSPAGTLARNATAFQQVRSPDAPPSETAITEVSSATVLDEEDVGSSGDSDQYIRIDLTDEPLPDVGVAALLKADRPVNALDADAQTISVDVMSVVGTTATEITSGSHIFYDMDVLAVIHRAKSRTTGLASTRVWAWCGKRSTVGEREERKLQELARRYGTVLVMIHQYCEPEDLIAVLGGQLITRQGARAHWSAENTTMHLVRSIGTSTFIDEVDLSIKNLCSGFSYCVSLLDTFYVWHGCGSVQSERRAAQDYAHSLALPSSNVLELIEGETDSDEMFWMILGDGDYANADYWKWRSGTTDVYPRIWSVNAAKGSAAVTAVPSFANYPFIDPLVHVVDCVWEFFVVVGSDARGKRRDIKLALSVATNMSDVTASSRPFPPTIHVLILPSQLPTDLRLNFRDLDELLLNRGDVPDHMNLIPAVEAEEQIRKTTWERDVTQDPTMLPLGVHTSDLA</sequence>
<evidence type="ECO:0000256" key="1">
    <source>
        <dbReference type="ARBA" id="ARBA00022737"/>
    </source>
</evidence>
<dbReference type="RefSeq" id="XP_024343510.1">
    <property type="nucleotide sequence ID" value="XM_024482334.1"/>
</dbReference>
<feature type="compositionally biased region" description="Polar residues" evidence="2">
    <location>
        <begin position="257"/>
        <end position="273"/>
    </location>
</feature>
<feature type="compositionally biased region" description="Low complexity" evidence="2">
    <location>
        <begin position="402"/>
        <end position="417"/>
    </location>
</feature>
<dbReference type="GeneID" id="36327284"/>
<feature type="compositionally biased region" description="Basic residues" evidence="2">
    <location>
        <begin position="599"/>
        <end position="610"/>
    </location>
</feature>
<dbReference type="InterPro" id="IPR057226">
    <property type="entry name" value="DUF7904"/>
</dbReference>
<feature type="region of interest" description="Disordered" evidence="2">
    <location>
        <begin position="190"/>
        <end position="238"/>
    </location>
</feature>
<dbReference type="EMBL" id="KZ110592">
    <property type="protein sequence ID" value="OSX66716.1"/>
    <property type="molecule type" value="Genomic_DNA"/>
</dbReference>
<organism evidence="4 5">
    <name type="scientific">Postia placenta MAD-698-R-SB12</name>
    <dbReference type="NCBI Taxonomy" id="670580"/>
    <lineage>
        <taxon>Eukaryota</taxon>
        <taxon>Fungi</taxon>
        <taxon>Dikarya</taxon>
        <taxon>Basidiomycota</taxon>
        <taxon>Agaricomycotina</taxon>
        <taxon>Agaricomycetes</taxon>
        <taxon>Polyporales</taxon>
        <taxon>Adustoporiaceae</taxon>
        <taxon>Rhodonia</taxon>
    </lineage>
</organism>
<name>A0A1X6NE48_9APHY</name>
<feature type="compositionally biased region" description="Low complexity" evidence="2">
    <location>
        <begin position="334"/>
        <end position="348"/>
    </location>
</feature>
<feature type="region of interest" description="Disordered" evidence="2">
    <location>
        <begin position="119"/>
        <end position="147"/>
    </location>
</feature>
<reference evidence="4 5" key="1">
    <citation type="submission" date="2017-04" db="EMBL/GenBank/DDBJ databases">
        <title>Genome Sequence of the Model Brown-Rot Fungus Postia placenta SB12.</title>
        <authorList>
            <consortium name="DOE Joint Genome Institute"/>
            <person name="Gaskell J."/>
            <person name="Kersten P."/>
            <person name="Larrondo L.F."/>
            <person name="Canessa P."/>
            <person name="Martinez D."/>
            <person name="Hibbett D."/>
            <person name="Schmoll M."/>
            <person name="Kubicek C.P."/>
            <person name="Martinez A.T."/>
            <person name="Yadav J."/>
            <person name="Master E."/>
            <person name="Magnuson J.K."/>
            <person name="James T."/>
            <person name="Yaver D."/>
            <person name="Berka R."/>
            <person name="Labutti K."/>
            <person name="Lipzen A."/>
            <person name="Aerts A."/>
            <person name="Barry K."/>
            <person name="Henrissat B."/>
            <person name="Blanchette R."/>
            <person name="Grigoriev I."/>
            <person name="Cullen D."/>
        </authorList>
    </citation>
    <scope>NUCLEOTIDE SEQUENCE [LARGE SCALE GENOMIC DNA]</scope>
    <source>
        <strain evidence="4 5">MAD-698-R-SB12</strain>
    </source>
</reference>
<dbReference type="STRING" id="670580.A0A1X6NE48"/>
<feature type="compositionally biased region" description="Low complexity" evidence="2">
    <location>
        <begin position="501"/>
        <end position="510"/>
    </location>
</feature>
<feature type="region of interest" description="Disordered" evidence="2">
    <location>
        <begin position="254"/>
        <end position="692"/>
    </location>
</feature>
<evidence type="ECO:0000313" key="5">
    <source>
        <dbReference type="Proteomes" id="UP000194127"/>
    </source>
</evidence>
<gene>
    <name evidence="4" type="ORF">POSPLADRAFT_1069097</name>
</gene>
<feature type="compositionally biased region" description="Basic residues" evidence="2">
    <location>
        <begin position="564"/>
        <end position="576"/>
    </location>
</feature>
<accession>A0A1X6NE48</accession>
<evidence type="ECO:0000256" key="2">
    <source>
        <dbReference type="SAM" id="MobiDB-lite"/>
    </source>
</evidence>
<dbReference type="Pfam" id="PF25480">
    <property type="entry name" value="DUF7904"/>
    <property type="match status" value="1"/>
</dbReference>
<feature type="domain" description="DUF7904" evidence="3">
    <location>
        <begin position="943"/>
        <end position="1025"/>
    </location>
</feature>
<dbReference type="Gene3D" id="3.40.20.10">
    <property type="entry name" value="Severin"/>
    <property type="match status" value="2"/>
</dbReference>
<feature type="region of interest" description="Disordered" evidence="2">
    <location>
        <begin position="94"/>
        <end position="113"/>
    </location>
</feature>
<keyword evidence="1" id="KW-0677">Repeat</keyword>
<feature type="region of interest" description="Disordered" evidence="2">
    <location>
        <begin position="158"/>
        <end position="177"/>
    </location>
</feature>
<keyword evidence="5" id="KW-1185">Reference proteome</keyword>
<dbReference type="InterPro" id="IPR029006">
    <property type="entry name" value="ADF-H/Gelsolin-like_dom_sf"/>
</dbReference>
<feature type="compositionally biased region" description="Low complexity" evidence="2">
    <location>
        <begin position="291"/>
        <end position="305"/>
    </location>
</feature>
<dbReference type="PANTHER" id="PTHR11977:SF51">
    <property type="entry name" value="PROTEIN FLIGHTLESS-1 HOMOLOG"/>
    <property type="match status" value="1"/>
</dbReference>